<evidence type="ECO:0000256" key="3">
    <source>
        <dbReference type="ARBA" id="ARBA00022692"/>
    </source>
</evidence>
<dbReference type="GO" id="GO:0015297">
    <property type="term" value="F:antiporter activity"/>
    <property type="evidence" value="ECO:0007669"/>
    <property type="project" value="InterPro"/>
</dbReference>
<evidence type="ECO:0008006" key="10">
    <source>
        <dbReference type="Google" id="ProtNLM"/>
    </source>
</evidence>
<feature type="transmembrane region" description="Helical" evidence="7">
    <location>
        <begin position="631"/>
        <end position="654"/>
    </location>
</feature>
<dbReference type="EMBL" id="JAACJM010000082">
    <property type="protein sequence ID" value="KAF5349339.1"/>
    <property type="molecule type" value="Genomic_DNA"/>
</dbReference>
<gene>
    <name evidence="8" type="ORF">D9758_011758</name>
</gene>
<reference evidence="8 9" key="1">
    <citation type="journal article" date="2020" name="ISME J.">
        <title>Uncovering the hidden diversity of litter-decomposition mechanisms in mushroom-forming fungi.</title>
        <authorList>
            <person name="Floudas D."/>
            <person name="Bentzer J."/>
            <person name="Ahren D."/>
            <person name="Johansson T."/>
            <person name="Persson P."/>
            <person name="Tunlid A."/>
        </authorList>
    </citation>
    <scope>NUCLEOTIDE SEQUENCE [LARGE SCALE GENOMIC DNA]</scope>
    <source>
        <strain evidence="8 9">CBS 291.85</strain>
    </source>
</reference>
<proteinExistence type="inferred from homology"/>
<keyword evidence="9" id="KW-1185">Reference proteome</keyword>
<feature type="region of interest" description="Disordered" evidence="6">
    <location>
        <begin position="28"/>
        <end position="72"/>
    </location>
</feature>
<evidence type="ECO:0000256" key="5">
    <source>
        <dbReference type="ARBA" id="ARBA00023136"/>
    </source>
</evidence>
<sequence>MASYHKPAPSSIPSDYALLSRYAQHRQVEEEVIDSGDSGDETETETSLQRRRSRRSSRRSSHSNHQAQRHLSTLGLGIGSLVGDDIERVPAPRLTESTPLLNPDVPRIVENVDSEYTRDYPDGPVHNIPEDDDASSIGEPIYNETNTSTLAIFHSELRILTRYALPVYSTHLLEFSIVMASVLSIGHLSTTALAAISLGSMTANVTALSIIQGFISALDTMLPAAWTSRSPELVGLWSQRMAVVLAVALIPMLTVWWNAEVILLGLRQDPEVARLAGLYLRWMSLGLPAYAFNGVSRRYFQSQGLFTVPTRIIFIAAPVNAILNYILVWGPGKLAGIRLGFIGAPIATAIAFNLVSVLSLSYGVWIEKERERKYQLELANWEAEQQDEVGSETDNEQSPGQGVGSRRGGYGATSNDVERNASKKTQSQKQKCEKPKKKTAWYPLSFRSFTSLSQLVSLGLGGVGQTASEWWAWELVGLAAALLGPTILAAQSVLLVSASATFQAPFALGVGGSVRIGNLLGERHARRAKVAAYTCIVMGLGLSAIFSAMFVIFRNKWSYIFNDDPAVAKVVSQILPLVALFQVFDGNSAITAGILRARGKQILGALLNLSAYYVIGIPFGIWLAFRFDLGLAGLWIGLTVSLIYCSFFGTILCWRTDWEREVEKVKERLRGDMDGNGKGAGH</sequence>
<evidence type="ECO:0000256" key="4">
    <source>
        <dbReference type="ARBA" id="ARBA00022989"/>
    </source>
</evidence>
<evidence type="ECO:0000256" key="2">
    <source>
        <dbReference type="ARBA" id="ARBA00010199"/>
    </source>
</evidence>
<feature type="transmembrane region" description="Helical" evidence="7">
    <location>
        <begin position="342"/>
        <end position="365"/>
    </location>
</feature>
<dbReference type="Pfam" id="PF01554">
    <property type="entry name" value="MatE"/>
    <property type="match status" value="2"/>
</dbReference>
<keyword evidence="5 7" id="KW-0472">Membrane</keyword>
<feature type="transmembrane region" description="Helical" evidence="7">
    <location>
        <begin position="312"/>
        <end position="330"/>
    </location>
</feature>
<dbReference type="OrthoDB" id="2126698at2759"/>
<protein>
    <recommendedName>
        <fullName evidence="10">MATE efflux family protein</fullName>
    </recommendedName>
</protein>
<evidence type="ECO:0000313" key="9">
    <source>
        <dbReference type="Proteomes" id="UP000559256"/>
    </source>
</evidence>
<dbReference type="GO" id="GO:1990961">
    <property type="term" value="P:xenobiotic detoxification by transmembrane export across the plasma membrane"/>
    <property type="evidence" value="ECO:0007669"/>
    <property type="project" value="InterPro"/>
</dbReference>
<name>A0A8H5CWK7_9AGAR</name>
<feature type="compositionally biased region" description="Acidic residues" evidence="6">
    <location>
        <begin position="385"/>
        <end position="395"/>
    </location>
</feature>
<dbReference type="GO" id="GO:0042910">
    <property type="term" value="F:xenobiotic transmembrane transporter activity"/>
    <property type="evidence" value="ECO:0007669"/>
    <property type="project" value="InterPro"/>
</dbReference>
<comment type="subcellular location">
    <subcellularLocation>
        <location evidence="1">Membrane</location>
        <topology evidence="1">Multi-pass membrane protein</topology>
    </subcellularLocation>
</comment>
<feature type="transmembrane region" description="Helical" evidence="7">
    <location>
        <begin position="172"/>
        <end position="196"/>
    </location>
</feature>
<feature type="transmembrane region" description="Helical" evidence="7">
    <location>
        <begin position="602"/>
        <end position="625"/>
    </location>
</feature>
<feature type="transmembrane region" description="Helical" evidence="7">
    <location>
        <begin position="202"/>
        <end position="222"/>
    </location>
</feature>
<feature type="compositionally biased region" description="Acidic residues" evidence="6">
    <location>
        <begin position="30"/>
        <end position="44"/>
    </location>
</feature>
<dbReference type="GO" id="GO:0016020">
    <property type="term" value="C:membrane"/>
    <property type="evidence" value="ECO:0007669"/>
    <property type="project" value="UniProtKB-SubCell"/>
</dbReference>
<keyword evidence="3 7" id="KW-0812">Transmembrane</keyword>
<comment type="caution">
    <text evidence="8">The sequence shown here is derived from an EMBL/GenBank/DDBJ whole genome shotgun (WGS) entry which is preliminary data.</text>
</comment>
<dbReference type="CDD" id="cd13132">
    <property type="entry name" value="MATE_eukaryotic"/>
    <property type="match status" value="1"/>
</dbReference>
<evidence type="ECO:0000313" key="8">
    <source>
        <dbReference type="EMBL" id="KAF5349339.1"/>
    </source>
</evidence>
<organism evidence="8 9">
    <name type="scientific">Tetrapyrgos nigripes</name>
    <dbReference type="NCBI Taxonomy" id="182062"/>
    <lineage>
        <taxon>Eukaryota</taxon>
        <taxon>Fungi</taxon>
        <taxon>Dikarya</taxon>
        <taxon>Basidiomycota</taxon>
        <taxon>Agaricomycotina</taxon>
        <taxon>Agaricomycetes</taxon>
        <taxon>Agaricomycetidae</taxon>
        <taxon>Agaricales</taxon>
        <taxon>Marasmiineae</taxon>
        <taxon>Marasmiaceae</taxon>
        <taxon>Tetrapyrgos</taxon>
    </lineage>
</organism>
<dbReference type="PANTHER" id="PTHR11206">
    <property type="entry name" value="MULTIDRUG RESISTANCE PROTEIN"/>
    <property type="match status" value="1"/>
</dbReference>
<feature type="transmembrane region" description="Helical" evidence="7">
    <location>
        <begin position="530"/>
        <end position="553"/>
    </location>
</feature>
<feature type="transmembrane region" description="Helical" evidence="7">
    <location>
        <begin position="242"/>
        <end position="259"/>
    </location>
</feature>
<evidence type="ECO:0000256" key="7">
    <source>
        <dbReference type="SAM" id="Phobius"/>
    </source>
</evidence>
<dbReference type="InterPro" id="IPR045069">
    <property type="entry name" value="MATE_euk"/>
</dbReference>
<feature type="transmembrane region" description="Helical" evidence="7">
    <location>
        <begin position="573"/>
        <end position="595"/>
    </location>
</feature>
<comment type="similarity">
    <text evidence="2">Belongs to the multi antimicrobial extrusion (MATE) (TC 2.A.66.1) family.</text>
</comment>
<evidence type="ECO:0000256" key="6">
    <source>
        <dbReference type="SAM" id="MobiDB-lite"/>
    </source>
</evidence>
<dbReference type="Proteomes" id="UP000559256">
    <property type="component" value="Unassembled WGS sequence"/>
</dbReference>
<keyword evidence="4 7" id="KW-1133">Transmembrane helix</keyword>
<feature type="region of interest" description="Disordered" evidence="6">
    <location>
        <begin position="385"/>
        <end position="436"/>
    </location>
</feature>
<accession>A0A8H5CWK7</accession>
<feature type="compositionally biased region" description="Gly residues" evidence="6">
    <location>
        <begin position="401"/>
        <end position="411"/>
    </location>
</feature>
<dbReference type="InterPro" id="IPR002528">
    <property type="entry name" value="MATE_fam"/>
</dbReference>
<feature type="compositionally biased region" description="Basic residues" evidence="6">
    <location>
        <begin position="49"/>
        <end position="62"/>
    </location>
</feature>
<evidence type="ECO:0000256" key="1">
    <source>
        <dbReference type="ARBA" id="ARBA00004141"/>
    </source>
</evidence>
<dbReference type="AlphaFoldDB" id="A0A8H5CWK7"/>